<dbReference type="SUPFAM" id="SSF110857">
    <property type="entry name" value="Gamma-glutamyl cyclotransferase-like"/>
    <property type="match status" value="1"/>
</dbReference>
<evidence type="ECO:0000313" key="6">
    <source>
        <dbReference type="Proteomes" id="UP001583177"/>
    </source>
</evidence>
<gene>
    <name evidence="5" type="ORF">Daus18300_004986</name>
</gene>
<accession>A0ABR3X5E6</accession>
<evidence type="ECO:0000259" key="4">
    <source>
        <dbReference type="Pfam" id="PF06094"/>
    </source>
</evidence>
<dbReference type="InterPro" id="IPR036568">
    <property type="entry name" value="GGCT-like_sf"/>
</dbReference>
<feature type="region of interest" description="Disordered" evidence="3">
    <location>
        <begin position="130"/>
        <end position="195"/>
    </location>
</feature>
<feature type="domain" description="Gamma-glutamylcyclotransferase AIG2-like" evidence="4">
    <location>
        <begin position="14"/>
        <end position="111"/>
    </location>
</feature>
<evidence type="ECO:0000256" key="1">
    <source>
        <dbReference type="ARBA" id="ARBA00012346"/>
    </source>
</evidence>
<dbReference type="InterPro" id="IPR013024">
    <property type="entry name" value="GGCT-like"/>
</dbReference>
<proteinExistence type="predicted"/>
<evidence type="ECO:0000313" key="5">
    <source>
        <dbReference type="EMBL" id="KAL1870897.1"/>
    </source>
</evidence>
<dbReference type="PANTHER" id="PTHR12935">
    <property type="entry name" value="GAMMA-GLUTAMYLCYCLOTRANSFERASE"/>
    <property type="match status" value="1"/>
</dbReference>
<sequence>MSHHSLITASDRLYFAYGTTLSPDQMARRCPDSIFLGKATLRGHRWQINERGVANITPTPRGRQRQRHGGGDPGVEGLLYAVSTSDERALDRREGGARGRERRDIEVDFEPVRDNVFARCTSASVGRAVREEREAGFRGTQRPGRKLGPREDSLASSILGLLGVPRSTRRARSPSPARGRSGRGGRARSVDGGRGAAARCKPVVAIVYADTAHVRDGEVRPGYVPRMERAMADATALGVSRGFVGHMAGQIRESSSTWKSSWRRSLAGVEGLETGRRATEVTKRRSVSQSDGPRRHKRRDSVVDDGYGDY</sequence>
<dbReference type="Pfam" id="PF06094">
    <property type="entry name" value="GGACT"/>
    <property type="match status" value="1"/>
</dbReference>
<dbReference type="Gene3D" id="3.10.490.10">
    <property type="entry name" value="Gamma-glutamyl cyclotransferase-like"/>
    <property type="match status" value="1"/>
</dbReference>
<keyword evidence="6" id="KW-1185">Reference proteome</keyword>
<reference evidence="5 6" key="1">
    <citation type="journal article" date="2024" name="IMA Fungus">
        <title>IMA Genome - F19 : A genome assembly and annotation guide to empower mycologists, including annotated draft genome sequences of Ceratocystis pirilliformis, Diaporthe australafricana, Fusarium ophioides, Paecilomyces lecythidis, and Sporothrix stenoceras.</title>
        <authorList>
            <person name="Aylward J."/>
            <person name="Wilson A.M."/>
            <person name="Visagie C.M."/>
            <person name="Spraker J."/>
            <person name="Barnes I."/>
            <person name="Buitendag C."/>
            <person name="Ceriani C."/>
            <person name="Del Mar Angel L."/>
            <person name="du Plessis D."/>
            <person name="Fuchs T."/>
            <person name="Gasser K."/>
            <person name="Kramer D."/>
            <person name="Li W."/>
            <person name="Munsamy K."/>
            <person name="Piso A."/>
            <person name="Price J.L."/>
            <person name="Sonnekus B."/>
            <person name="Thomas C."/>
            <person name="van der Nest A."/>
            <person name="van Dijk A."/>
            <person name="van Heerden A."/>
            <person name="van Vuuren N."/>
            <person name="Yilmaz N."/>
            <person name="Duong T.A."/>
            <person name="van der Merwe N.A."/>
            <person name="Wingfield M.J."/>
            <person name="Wingfield B.D."/>
        </authorList>
    </citation>
    <scope>NUCLEOTIDE SEQUENCE [LARGE SCALE GENOMIC DNA]</scope>
    <source>
        <strain evidence="5 6">CMW 18300</strain>
    </source>
</reference>
<organism evidence="5 6">
    <name type="scientific">Diaporthe australafricana</name>
    <dbReference type="NCBI Taxonomy" id="127596"/>
    <lineage>
        <taxon>Eukaryota</taxon>
        <taxon>Fungi</taxon>
        <taxon>Dikarya</taxon>
        <taxon>Ascomycota</taxon>
        <taxon>Pezizomycotina</taxon>
        <taxon>Sordariomycetes</taxon>
        <taxon>Sordariomycetidae</taxon>
        <taxon>Diaporthales</taxon>
        <taxon>Diaporthaceae</taxon>
        <taxon>Diaporthe</taxon>
    </lineage>
</organism>
<protein>
    <recommendedName>
        <fullName evidence="1">gamma-glutamylcyclotransferase</fullName>
        <ecNumber evidence="1">4.3.2.9</ecNumber>
    </recommendedName>
</protein>
<keyword evidence="2" id="KW-0456">Lyase</keyword>
<dbReference type="CDD" id="cd06661">
    <property type="entry name" value="GGCT_like"/>
    <property type="match status" value="1"/>
</dbReference>
<name>A0ABR3X5E6_9PEZI</name>
<feature type="region of interest" description="Disordered" evidence="3">
    <location>
        <begin position="51"/>
        <end position="76"/>
    </location>
</feature>
<feature type="region of interest" description="Disordered" evidence="3">
    <location>
        <begin position="273"/>
        <end position="310"/>
    </location>
</feature>
<evidence type="ECO:0000256" key="3">
    <source>
        <dbReference type="SAM" id="MobiDB-lite"/>
    </source>
</evidence>
<dbReference type="Proteomes" id="UP001583177">
    <property type="component" value="Unassembled WGS sequence"/>
</dbReference>
<feature type="compositionally biased region" description="Basic and acidic residues" evidence="3">
    <location>
        <begin position="273"/>
        <end position="283"/>
    </location>
</feature>
<dbReference type="InterPro" id="IPR017939">
    <property type="entry name" value="G-Glutamylcylcotransferase"/>
</dbReference>
<dbReference type="InterPro" id="IPR009288">
    <property type="entry name" value="AIG2-like_dom"/>
</dbReference>
<dbReference type="EC" id="4.3.2.9" evidence="1"/>
<dbReference type="EMBL" id="JAWRVE010000035">
    <property type="protein sequence ID" value="KAL1870897.1"/>
    <property type="molecule type" value="Genomic_DNA"/>
</dbReference>
<comment type="caution">
    <text evidence="5">The sequence shown here is derived from an EMBL/GenBank/DDBJ whole genome shotgun (WGS) entry which is preliminary data.</text>
</comment>
<dbReference type="PANTHER" id="PTHR12935:SF0">
    <property type="entry name" value="GAMMA-GLUTAMYLCYCLOTRANSFERASE"/>
    <property type="match status" value="1"/>
</dbReference>
<evidence type="ECO:0000256" key="2">
    <source>
        <dbReference type="ARBA" id="ARBA00023239"/>
    </source>
</evidence>